<comment type="caution">
    <text evidence="1">The sequence shown here is derived from an EMBL/GenBank/DDBJ whole genome shotgun (WGS) entry which is preliminary data.</text>
</comment>
<organism evidence="1 2">
    <name type="scientific">Paraglomus occultum</name>
    <dbReference type="NCBI Taxonomy" id="144539"/>
    <lineage>
        <taxon>Eukaryota</taxon>
        <taxon>Fungi</taxon>
        <taxon>Fungi incertae sedis</taxon>
        <taxon>Mucoromycota</taxon>
        <taxon>Glomeromycotina</taxon>
        <taxon>Glomeromycetes</taxon>
        <taxon>Paraglomerales</taxon>
        <taxon>Paraglomeraceae</taxon>
        <taxon>Paraglomus</taxon>
    </lineage>
</organism>
<dbReference type="OrthoDB" id="2417899at2759"/>
<protein>
    <submittedName>
        <fullName evidence="1">720_t:CDS:1</fullName>
    </submittedName>
</protein>
<proteinExistence type="predicted"/>
<keyword evidence="2" id="KW-1185">Reference proteome</keyword>
<feature type="non-terminal residue" evidence="1">
    <location>
        <position position="374"/>
    </location>
</feature>
<gene>
    <name evidence="1" type="ORF">POCULU_LOCUS10341</name>
</gene>
<sequence length="374" mass="42605">SQFQELESAYHDVCAELDETRLELIPLSKKIKLMAGVLYAKQRKENQGLILNPDEFQVMLGNAEPSLSNFFDQLYVGTNPHNKNHMTNTRNRQRLVLLCYFLAGLNNKFINGVKAEIGYLLDSAGVSSTALETIAGAGISIRRETVARYKKKQEANHIDTAGMFGSEHMNDLMVLNVDDYHNIHSKRRADNTTISEVHHFRTILLKAAPGIPALPFMNLHTGKNIINPNGIDSDIIIEKVQHSIFPHLWLTYNERKLAFARELPEASNHDERMEMLLIHSYDNRLIQRRADRSMNNTKLVNLVEGSLRSTEDYIKALKNVLDVPELKSYLEQYILAAPMDYPGQFYVRCAISSCLNSENRFELSPLLLHIVPMI</sequence>
<evidence type="ECO:0000313" key="1">
    <source>
        <dbReference type="EMBL" id="CAG8658688.1"/>
    </source>
</evidence>
<reference evidence="1" key="1">
    <citation type="submission" date="2021-06" db="EMBL/GenBank/DDBJ databases">
        <authorList>
            <person name="Kallberg Y."/>
            <person name="Tangrot J."/>
            <person name="Rosling A."/>
        </authorList>
    </citation>
    <scope>NUCLEOTIDE SEQUENCE</scope>
    <source>
        <strain evidence="1">IA702</strain>
    </source>
</reference>
<feature type="non-terminal residue" evidence="1">
    <location>
        <position position="1"/>
    </location>
</feature>
<dbReference type="Proteomes" id="UP000789572">
    <property type="component" value="Unassembled WGS sequence"/>
</dbReference>
<name>A0A9N9HA90_9GLOM</name>
<evidence type="ECO:0000313" key="2">
    <source>
        <dbReference type="Proteomes" id="UP000789572"/>
    </source>
</evidence>
<accession>A0A9N9HA90</accession>
<dbReference type="EMBL" id="CAJVPJ010005125">
    <property type="protein sequence ID" value="CAG8658688.1"/>
    <property type="molecule type" value="Genomic_DNA"/>
</dbReference>
<dbReference type="AlphaFoldDB" id="A0A9N9HA90"/>